<comment type="catalytic activity">
    <reaction evidence="17">
        <text>a 5'-end (N(7)-methyl 5'-triphosphoguanosine)-ribonucleoside in snRNA + S-adenosyl-L-methionine = a 5'-end (N(2),N(7)-dimethyl 5'-triphosphoguanosine)-ribonucleoside in snRNA + S-adenosyl-L-homocysteine + H(+)</text>
        <dbReference type="Rhea" id="RHEA:78471"/>
        <dbReference type="Rhea" id="RHEA-COMP:19085"/>
        <dbReference type="Rhea" id="RHEA-COMP:19087"/>
        <dbReference type="ChEBI" id="CHEBI:15378"/>
        <dbReference type="ChEBI" id="CHEBI:57856"/>
        <dbReference type="ChEBI" id="CHEBI:59789"/>
        <dbReference type="ChEBI" id="CHEBI:156461"/>
        <dbReference type="ChEBI" id="CHEBI:172880"/>
    </reaction>
    <physiologicalReaction direction="left-to-right" evidence="17">
        <dbReference type="Rhea" id="RHEA:78472"/>
    </physiologicalReaction>
</comment>
<keyword evidence="7 24" id="KW-0489">Methyltransferase</keyword>
<comment type="function">
    <text evidence="19">Catalyzes the 2 serial methylation steps for the conversion of the 7-monomethylguanosine (m(7)G) caps of snRNAs and snoRNAs to a 2,2,7-trimethylguanosine (m(2,2,7)G) cap structure. The enzyme is specific for guanine, and N7 methylation must precede N2 methylation. Hypermethylation of the m7G cap of U snRNAs leads to their concentration in nuclear foci, their colocalization with coilin and the formation of canonical Cajal bodies (CBs). Plays a role in transcriptional regulation.</text>
</comment>
<dbReference type="PANTHER" id="PTHR14741:SF32">
    <property type="entry name" value="TRIMETHYLGUANOSINE SYNTHASE"/>
    <property type="match status" value="1"/>
</dbReference>
<comment type="caution">
    <text evidence="24">The sequence shown here is derived from an EMBL/GenBank/DDBJ whole genome shotgun (WGS) entry which is preliminary data.</text>
</comment>
<keyword evidence="25" id="KW-1185">Reference proteome</keyword>
<evidence type="ECO:0000256" key="7">
    <source>
        <dbReference type="ARBA" id="ARBA00022603"/>
    </source>
</evidence>
<evidence type="ECO:0000256" key="10">
    <source>
        <dbReference type="ARBA" id="ARBA00023015"/>
    </source>
</evidence>
<evidence type="ECO:0000313" key="24">
    <source>
        <dbReference type="EMBL" id="ORZ13261.1"/>
    </source>
</evidence>
<keyword evidence="9" id="KW-0949">S-adenosyl-L-methionine</keyword>
<evidence type="ECO:0000256" key="21">
    <source>
        <dbReference type="ARBA" id="ARBA00079339"/>
    </source>
</evidence>
<dbReference type="SUPFAM" id="SSF53335">
    <property type="entry name" value="S-adenosyl-L-methionine-dependent methyltransferases"/>
    <property type="match status" value="1"/>
</dbReference>
<evidence type="ECO:0000256" key="6">
    <source>
        <dbReference type="ARBA" id="ARBA00022553"/>
    </source>
</evidence>
<evidence type="ECO:0000256" key="4">
    <source>
        <dbReference type="ARBA" id="ARBA00018517"/>
    </source>
</evidence>
<evidence type="ECO:0000256" key="18">
    <source>
        <dbReference type="ARBA" id="ARBA00049790"/>
    </source>
</evidence>
<gene>
    <name evidence="24" type="ORF">BCR42DRAFT_419516</name>
</gene>
<evidence type="ECO:0000256" key="8">
    <source>
        <dbReference type="ARBA" id="ARBA00022679"/>
    </source>
</evidence>
<keyword evidence="5" id="KW-0963">Cytoplasm</keyword>
<comment type="subunit">
    <text evidence="20">May form homooligomers. Interacts with CREBBP/CBP, EED/WAIT1, EP300/P300, NCOA6/PRIP, PPARBP/PBP and SMN.</text>
</comment>
<evidence type="ECO:0000256" key="23">
    <source>
        <dbReference type="SAM" id="MobiDB-lite"/>
    </source>
</evidence>
<dbReference type="CDD" id="cd02440">
    <property type="entry name" value="AdoMet_MTases"/>
    <property type="match status" value="1"/>
</dbReference>
<dbReference type="PANTHER" id="PTHR14741">
    <property type="entry name" value="S-ADENOSYLMETHIONINE-DEPENDENT METHYLTRANSFERASE RELATED"/>
    <property type="match status" value="1"/>
</dbReference>
<feature type="region of interest" description="Disordered" evidence="23">
    <location>
        <begin position="16"/>
        <end position="40"/>
    </location>
</feature>
<dbReference type="STRING" id="90262.A0A1X2IBH4"/>
<dbReference type="Gene3D" id="3.40.50.150">
    <property type="entry name" value="Vaccinia Virus protein VP39"/>
    <property type="match status" value="1"/>
</dbReference>
<dbReference type="GO" id="GO:0071164">
    <property type="term" value="F:RNA cap trimethylguanosine synthase activity"/>
    <property type="evidence" value="ECO:0007669"/>
    <property type="project" value="TreeGrafter"/>
</dbReference>
<comment type="catalytic activity">
    <reaction evidence="16">
        <text>a 5'-end (N(2),N(7)-dimethyl 5'-triphosphoguanosine)-ribonucleoside in snRNA + S-adenosyl-L-methionine = a 5'-end (N(2),N(2),N(7)-trimethyl 5'-triphosphoguanosine)-ribonucleoside in snRNA + S-adenosyl-L-homocysteine + H(+)</text>
        <dbReference type="Rhea" id="RHEA:78479"/>
        <dbReference type="Rhea" id="RHEA-COMP:19087"/>
        <dbReference type="Rhea" id="RHEA-COMP:19089"/>
        <dbReference type="ChEBI" id="CHEBI:15378"/>
        <dbReference type="ChEBI" id="CHEBI:57856"/>
        <dbReference type="ChEBI" id="CHEBI:59789"/>
        <dbReference type="ChEBI" id="CHEBI:167623"/>
        <dbReference type="ChEBI" id="CHEBI:172880"/>
    </reaction>
    <physiologicalReaction direction="left-to-right" evidence="16">
        <dbReference type="Rhea" id="RHEA:78480"/>
    </physiologicalReaction>
</comment>
<evidence type="ECO:0000256" key="22">
    <source>
        <dbReference type="ARBA" id="ARBA00081504"/>
    </source>
</evidence>
<comment type="subcellular location">
    <subcellularLocation>
        <location evidence="2">Cytoplasm</location>
    </subcellularLocation>
    <subcellularLocation>
        <location evidence="1">Nucleus</location>
        <location evidence="1">Cajal body</location>
    </subcellularLocation>
    <subcellularLocation>
        <location evidence="3">Nucleus</location>
        <location evidence="3">Nucleolus</location>
    </subcellularLocation>
</comment>
<name>A0A1X2IBH4_9FUNG</name>
<dbReference type="FunFam" id="3.40.50.150:FF:000066">
    <property type="entry name" value="Trimethylguanosine synthase 1"/>
    <property type="match status" value="1"/>
</dbReference>
<evidence type="ECO:0000256" key="13">
    <source>
        <dbReference type="ARBA" id="ARBA00025783"/>
    </source>
</evidence>
<dbReference type="InterPro" id="IPR029063">
    <property type="entry name" value="SAM-dependent_MTases_sf"/>
</dbReference>
<organism evidence="24 25">
    <name type="scientific">Absidia repens</name>
    <dbReference type="NCBI Taxonomy" id="90262"/>
    <lineage>
        <taxon>Eukaryota</taxon>
        <taxon>Fungi</taxon>
        <taxon>Fungi incertae sedis</taxon>
        <taxon>Mucoromycota</taxon>
        <taxon>Mucoromycotina</taxon>
        <taxon>Mucoromycetes</taxon>
        <taxon>Mucorales</taxon>
        <taxon>Cunninghamellaceae</taxon>
        <taxon>Absidia</taxon>
    </lineage>
</organism>
<keyword evidence="11" id="KW-0804">Transcription</keyword>
<comment type="similarity">
    <text evidence="13">Belongs to the methyltransferase superfamily. Trimethylguanosine synthase family.</text>
</comment>
<evidence type="ECO:0000256" key="11">
    <source>
        <dbReference type="ARBA" id="ARBA00023163"/>
    </source>
</evidence>
<proteinExistence type="inferred from homology"/>
<comment type="catalytic activity">
    <reaction evidence="14">
        <text>a 5'-end (N(2),N(7)-dimethyl 5'-triphosphoguanosine)-ribonucleoside in snoRNA + S-adenosyl-L-methionine = a 5'-end (N(2),N(2),N(7)-trimethyl 5'-triphosphoguanosine)-ribonucleoside in snoRNA + S-adenosyl-L-homocysteine + H(+)</text>
        <dbReference type="Rhea" id="RHEA:78507"/>
        <dbReference type="Rhea" id="RHEA-COMP:19088"/>
        <dbReference type="Rhea" id="RHEA-COMP:19090"/>
        <dbReference type="ChEBI" id="CHEBI:15378"/>
        <dbReference type="ChEBI" id="CHEBI:57856"/>
        <dbReference type="ChEBI" id="CHEBI:59789"/>
        <dbReference type="ChEBI" id="CHEBI:167623"/>
        <dbReference type="ChEBI" id="CHEBI:172880"/>
    </reaction>
    <physiologicalReaction direction="left-to-right" evidence="14">
        <dbReference type="Rhea" id="RHEA:78508"/>
    </physiologicalReaction>
</comment>
<evidence type="ECO:0000256" key="5">
    <source>
        <dbReference type="ARBA" id="ARBA00022490"/>
    </source>
</evidence>
<dbReference type="InterPro" id="IPR019012">
    <property type="entry name" value="RNA_cap_Gua-N2-MeTrfase"/>
</dbReference>
<dbReference type="EMBL" id="MCGE01000017">
    <property type="protein sequence ID" value="ORZ13261.1"/>
    <property type="molecule type" value="Genomic_DNA"/>
</dbReference>
<dbReference type="AlphaFoldDB" id="A0A1X2IBH4"/>
<evidence type="ECO:0000256" key="3">
    <source>
        <dbReference type="ARBA" id="ARBA00004604"/>
    </source>
</evidence>
<evidence type="ECO:0000256" key="9">
    <source>
        <dbReference type="ARBA" id="ARBA00022691"/>
    </source>
</evidence>
<comment type="catalytic activity">
    <reaction evidence="15">
        <text>a 5'-end (N(7)-methyl 5'-triphosphoguanosine)-ribonucleoside in snoRNA + S-adenosyl-L-methionine = a 5'-end (N(2),N(7)-dimethyl 5'-triphosphoguanosine)-ribonucleoside in snoRNA + S-adenosyl-L-homocysteine + H(+)</text>
        <dbReference type="Rhea" id="RHEA:78475"/>
        <dbReference type="Rhea" id="RHEA-COMP:19086"/>
        <dbReference type="Rhea" id="RHEA-COMP:19088"/>
        <dbReference type="ChEBI" id="CHEBI:15378"/>
        <dbReference type="ChEBI" id="CHEBI:57856"/>
        <dbReference type="ChEBI" id="CHEBI:59789"/>
        <dbReference type="ChEBI" id="CHEBI:156461"/>
        <dbReference type="ChEBI" id="CHEBI:172880"/>
    </reaction>
    <physiologicalReaction direction="left-to-right" evidence="15">
        <dbReference type="Rhea" id="RHEA:78476"/>
    </physiologicalReaction>
</comment>
<evidence type="ECO:0000256" key="12">
    <source>
        <dbReference type="ARBA" id="ARBA00023242"/>
    </source>
</evidence>
<evidence type="ECO:0000256" key="16">
    <source>
        <dbReference type="ARBA" id="ARBA00048763"/>
    </source>
</evidence>
<reference evidence="24 25" key="1">
    <citation type="submission" date="2016-07" db="EMBL/GenBank/DDBJ databases">
        <title>Pervasive Adenine N6-methylation of Active Genes in Fungi.</title>
        <authorList>
            <consortium name="DOE Joint Genome Institute"/>
            <person name="Mondo S.J."/>
            <person name="Dannebaum R.O."/>
            <person name="Kuo R.C."/>
            <person name="Labutti K."/>
            <person name="Haridas S."/>
            <person name="Kuo A."/>
            <person name="Salamov A."/>
            <person name="Ahrendt S.R."/>
            <person name="Lipzen A."/>
            <person name="Sullivan W."/>
            <person name="Andreopoulos W.B."/>
            <person name="Clum A."/>
            <person name="Lindquist E."/>
            <person name="Daum C."/>
            <person name="Ramamoorthy G.K."/>
            <person name="Gryganskyi A."/>
            <person name="Culley D."/>
            <person name="Magnuson J.K."/>
            <person name="James T.Y."/>
            <person name="O'Malley M.A."/>
            <person name="Stajich J.E."/>
            <person name="Spatafora J.W."/>
            <person name="Visel A."/>
            <person name="Grigoriev I.V."/>
        </authorList>
    </citation>
    <scope>NUCLEOTIDE SEQUENCE [LARGE SCALE GENOMIC DNA]</scope>
    <source>
        <strain evidence="24 25">NRRL 1336</strain>
    </source>
</reference>
<dbReference type="OrthoDB" id="194443at2759"/>
<feature type="compositionally biased region" description="Low complexity" evidence="23">
    <location>
        <begin position="23"/>
        <end position="40"/>
    </location>
</feature>
<evidence type="ECO:0000256" key="19">
    <source>
        <dbReference type="ARBA" id="ARBA00057179"/>
    </source>
</evidence>
<evidence type="ECO:0000256" key="14">
    <source>
        <dbReference type="ARBA" id="ARBA00047418"/>
    </source>
</evidence>
<dbReference type="GO" id="GO:0015030">
    <property type="term" value="C:Cajal body"/>
    <property type="evidence" value="ECO:0007669"/>
    <property type="project" value="UniProtKB-SubCell"/>
</dbReference>
<evidence type="ECO:0000256" key="15">
    <source>
        <dbReference type="ARBA" id="ARBA00048740"/>
    </source>
</evidence>
<evidence type="ECO:0000256" key="17">
    <source>
        <dbReference type="ARBA" id="ARBA00049075"/>
    </source>
</evidence>
<evidence type="ECO:0000313" key="25">
    <source>
        <dbReference type="Proteomes" id="UP000193560"/>
    </source>
</evidence>
<dbReference type="GO" id="GO:0005730">
    <property type="term" value="C:nucleolus"/>
    <property type="evidence" value="ECO:0007669"/>
    <property type="project" value="UniProtKB-SubCell"/>
</dbReference>
<protein>
    <recommendedName>
        <fullName evidence="4">Trimethylguanosine synthase</fullName>
    </recommendedName>
    <alternativeName>
        <fullName evidence="18">Cap-specific guanine-N(2) methyltransferase</fullName>
    </alternativeName>
    <alternativeName>
        <fullName evidence="21">Nuclear receptor coactivator 6-interacting protein</fullName>
    </alternativeName>
    <alternativeName>
        <fullName evidence="22">PRIP-interacting protein with methyltransferase motif</fullName>
    </alternativeName>
</protein>
<dbReference type="Proteomes" id="UP000193560">
    <property type="component" value="Unassembled WGS sequence"/>
</dbReference>
<evidence type="ECO:0000256" key="20">
    <source>
        <dbReference type="ARBA" id="ARBA00064494"/>
    </source>
</evidence>
<sequence>MLASLLKSIQSVIYDQNTDNNDTPSMTQSSTSSTPTTPTTTTAQLASYEVCDDENQAFQPPLSVHVIEEEKTLTSLETYTIEQGAGIVSSASDDLVRTTQGDKLTNDTTTLIILDDNDVTTESDPLNTIDRMTTTEIETKSTTTTTLDNKMTLTPSNSTTSNLSRDGSLKKRRIISTYDAYFDYDRKKPRKKGRMNKAKESHSSTLSPIMFDNVVVSYTLDTLPKDIEKYWYQRYAYFSKYDEGILMDREGWFSVTPESIAQHIAERCRSDVIIDAFCGCGGNTIQFALTCERVIAIDIDPVKLKCARNNAKIYGVEDRIEFILGSFYDLAPYLKADVVFLSPPWGGPTYLQEEVYNLKTMMPGNGMSILKLATTITPNVAFFVPRNTNPNQLALLAGHGRLCEIERNYLRGTLKALTTYYGDYLPNWDRLDQMTSSQQKLQWSGNDG</sequence>
<accession>A0A1X2IBH4</accession>
<dbReference type="Pfam" id="PF09445">
    <property type="entry name" value="Methyltransf_15"/>
    <property type="match status" value="1"/>
</dbReference>
<evidence type="ECO:0000256" key="1">
    <source>
        <dbReference type="ARBA" id="ARBA00004408"/>
    </source>
</evidence>
<evidence type="ECO:0000256" key="2">
    <source>
        <dbReference type="ARBA" id="ARBA00004496"/>
    </source>
</evidence>
<keyword evidence="12" id="KW-0539">Nucleus</keyword>
<keyword evidence="6" id="KW-0597">Phosphoprotein</keyword>
<keyword evidence="10" id="KW-0805">Transcription regulation</keyword>
<dbReference type="GO" id="GO:0005737">
    <property type="term" value="C:cytoplasm"/>
    <property type="evidence" value="ECO:0007669"/>
    <property type="project" value="UniProtKB-SubCell"/>
</dbReference>
<keyword evidence="8 24" id="KW-0808">Transferase</keyword>